<evidence type="ECO:0000256" key="9">
    <source>
        <dbReference type="ARBA" id="ARBA00023224"/>
    </source>
</evidence>
<comment type="subcellular location">
    <subcellularLocation>
        <location evidence="1 10">Cell membrane</location>
        <topology evidence="1 10">Multi-pass membrane protein</topology>
    </subcellularLocation>
</comment>
<dbReference type="Pfam" id="PF02949">
    <property type="entry name" value="7tm_6"/>
    <property type="match status" value="1"/>
</dbReference>
<evidence type="ECO:0000256" key="8">
    <source>
        <dbReference type="ARBA" id="ARBA00023170"/>
    </source>
</evidence>
<keyword evidence="8 10" id="KW-0675">Receptor</keyword>
<evidence type="ECO:0000256" key="6">
    <source>
        <dbReference type="ARBA" id="ARBA00022989"/>
    </source>
</evidence>
<accession>A0ABM3K1R6</accession>
<evidence type="ECO:0000313" key="12">
    <source>
        <dbReference type="RefSeq" id="XP_049315430.1"/>
    </source>
</evidence>
<evidence type="ECO:0000256" key="4">
    <source>
        <dbReference type="ARBA" id="ARBA00022692"/>
    </source>
</evidence>
<dbReference type="GeneID" id="105224267"/>
<evidence type="ECO:0000256" key="2">
    <source>
        <dbReference type="ARBA" id="ARBA00022475"/>
    </source>
</evidence>
<gene>
    <name evidence="12" type="primary">LOC105224267</name>
</gene>
<evidence type="ECO:0000256" key="3">
    <source>
        <dbReference type="ARBA" id="ARBA00022606"/>
    </source>
</evidence>
<keyword evidence="7 10" id="KW-0472">Membrane</keyword>
<dbReference type="PANTHER" id="PTHR21137:SF35">
    <property type="entry name" value="ODORANT RECEPTOR 19A-RELATED"/>
    <property type="match status" value="1"/>
</dbReference>
<keyword evidence="11" id="KW-1185">Reference proteome</keyword>
<protein>
    <recommendedName>
        <fullName evidence="10">Odorant receptor</fullName>
    </recommendedName>
</protein>
<keyword evidence="4 10" id="KW-0812">Transmembrane</keyword>
<sequence>MYSVTEIKELRVRNHWRIRELKRVSFMIGINLNARTKYKKWWKIINILIIIASCIALYPHWLMIKQAQDDIPLIAETYTTALQTTTGLIKMAYMLFTQHRFHKLLRKAETHELLQRIEIFQTGMPIKATLKKDINAIMEINWKQTWRQLLFSLGSCICIMSNYFFSAFFKNLYNHLQGTPNYVYILPFPGYPMFLHKGMSSPYYAMDMFFGACSIMVAGMSAISFQGSFMVLCKHSCGLVQVLCLLLERSTSNLVPKPQRMEYLRYCIVQHQRTLEFISEVNQLFRHICLSQFLHGLAIYGFVLFEMNFGLKSNKITFIRMLMYLCAATSCDCMHYVNGQFLANELEKVPLACYSCEWYHETDAFKKTLKMIIMRSNKEFYFQISWFTVMSLATLMGIFKASGSYFILLRDIDEP</sequence>
<name>A0ABM3K1R6_BACDO</name>
<evidence type="ECO:0000256" key="10">
    <source>
        <dbReference type="RuleBase" id="RU351113"/>
    </source>
</evidence>
<feature type="transmembrane region" description="Helical" evidence="10">
    <location>
        <begin position="203"/>
        <end position="225"/>
    </location>
</feature>
<keyword evidence="5 10" id="KW-0552">Olfaction</keyword>
<feature type="transmembrane region" description="Helical" evidence="10">
    <location>
        <begin position="41"/>
        <end position="61"/>
    </location>
</feature>
<keyword evidence="6 10" id="KW-1133">Transmembrane helix</keyword>
<comment type="caution">
    <text evidence="10">Lacks conserved residue(s) required for the propagation of feature annotation.</text>
</comment>
<reference evidence="12" key="1">
    <citation type="submission" date="2025-08" db="UniProtKB">
        <authorList>
            <consortium name="RefSeq"/>
        </authorList>
    </citation>
    <scope>IDENTIFICATION</scope>
    <source>
        <tissue evidence="12">Adult</tissue>
    </source>
</reference>
<evidence type="ECO:0000313" key="11">
    <source>
        <dbReference type="Proteomes" id="UP001652620"/>
    </source>
</evidence>
<comment type="similarity">
    <text evidence="10">Belongs to the insect chemoreceptor superfamily. Heteromeric odorant receptor channel (TC 1.A.69) family.</text>
</comment>
<evidence type="ECO:0000256" key="5">
    <source>
        <dbReference type="ARBA" id="ARBA00022725"/>
    </source>
</evidence>
<keyword evidence="9 10" id="KW-0807">Transducer</keyword>
<dbReference type="PANTHER" id="PTHR21137">
    <property type="entry name" value="ODORANT RECEPTOR"/>
    <property type="match status" value="1"/>
</dbReference>
<keyword evidence="3 10" id="KW-0716">Sensory transduction</keyword>
<organism evidence="11 12">
    <name type="scientific">Bactrocera dorsalis</name>
    <name type="common">Oriental fruit fly</name>
    <name type="synonym">Dacus dorsalis</name>
    <dbReference type="NCBI Taxonomy" id="27457"/>
    <lineage>
        <taxon>Eukaryota</taxon>
        <taxon>Metazoa</taxon>
        <taxon>Ecdysozoa</taxon>
        <taxon>Arthropoda</taxon>
        <taxon>Hexapoda</taxon>
        <taxon>Insecta</taxon>
        <taxon>Pterygota</taxon>
        <taxon>Neoptera</taxon>
        <taxon>Endopterygota</taxon>
        <taxon>Diptera</taxon>
        <taxon>Brachycera</taxon>
        <taxon>Muscomorpha</taxon>
        <taxon>Tephritoidea</taxon>
        <taxon>Tephritidae</taxon>
        <taxon>Bactrocera</taxon>
        <taxon>Bactrocera</taxon>
    </lineage>
</organism>
<dbReference type="InterPro" id="IPR004117">
    <property type="entry name" value="7tm6_olfct_rcpt"/>
</dbReference>
<evidence type="ECO:0000256" key="7">
    <source>
        <dbReference type="ARBA" id="ARBA00023136"/>
    </source>
</evidence>
<dbReference type="RefSeq" id="XP_049315430.1">
    <property type="nucleotide sequence ID" value="XM_049459473.1"/>
</dbReference>
<evidence type="ECO:0000256" key="1">
    <source>
        <dbReference type="ARBA" id="ARBA00004651"/>
    </source>
</evidence>
<proteinExistence type="inferred from homology"/>
<keyword evidence="2" id="KW-1003">Cell membrane</keyword>
<feature type="transmembrane region" description="Helical" evidence="10">
    <location>
        <begin position="380"/>
        <end position="399"/>
    </location>
</feature>
<feature type="transmembrane region" description="Helical" evidence="10">
    <location>
        <begin position="73"/>
        <end position="96"/>
    </location>
</feature>
<feature type="transmembrane region" description="Helical" evidence="10">
    <location>
        <begin position="149"/>
        <end position="169"/>
    </location>
</feature>
<dbReference type="Proteomes" id="UP001652620">
    <property type="component" value="Chromosome 5"/>
</dbReference>